<name>A0A9P9CX26_9PLEO</name>
<comment type="caution">
    <text evidence="2">The sequence shown here is derived from an EMBL/GenBank/DDBJ whole genome shotgun (WGS) entry which is preliminary data.</text>
</comment>
<gene>
    <name evidence="2" type="ORF">B0J11DRAFT_513154</name>
</gene>
<organism evidence="2 3">
    <name type="scientific">Dendryphion nanum</name>
    <dbReference type="NCBI Taxonomy" id="256645"/>
    <lineage>
        <taxon>Eukaryota</taxon>
        <taxon>Fungi</taxon>
        <taxon>Dikarya</taxon>
        <taxon>Ascomycota</taxon>
        <taxon>Pezizomycotina</taxon>
        <taxon>Dothideomycetes</taxon>
        <taxon>Pleosporomycetidae</taxon>
        <taxon>Pleosporales</taxon>
        <taxon>Torulaceae</taxon>
        <taxon>Dendryphion</taxon>
    </lineage>
</organism>
<keyword evidence="3" id="KW-1185">Reference proteome</keyword>
<accession>A0A9P9CX26</accession>
<dbReference type="AlphaFoldDB" id="A0A9P9CX26"/>
<evidence type="ECO:0000313" key="3">
    <source>
        <dbReference type="Proteomes" id="UP000700596"/>
    </source>
</evidence>
<reference evidence="2" key="1">
    <citation type="journal article" date="2021" name="Nat. Commun.">
        <title>Genetic determinants of endophytism in the Arabidopsis root mycobiome.</title>
        <authorList>
            <person name="Mesny F."/>
            <person name="Miyauchi S."/>
            <person name="Thiergart T."/>
            <person name="Pickel B."/>
            <person name="Atanasova L."/>
            <person name="Karlsson M."/>
            <person name="Huettel B."/>
            <person name="Barry K.W."/>
            <person name="Haridas S."/>
            <person name="Chen C."/>
            <person name="Bauer D."/>
            <person name="Andreopoulos W."/>
            <person name="Pangilinan J."/>
            <person name="LaButti K."/>
            <person name="Riley R."/>
            <person name="Lipzen A."/>
            <person name="Clum A."/>
            <person name="Drula E."/>
            <person name="Henrissat B."/>
            <person name="Kohler A."/>
            <person name="Grigoriev I.V."/>
            <person name="Martin F.M."/>
            <person name="Hacquard S."/>
        </authorList>
    </citation>
    <scope>NUCLEOTIDE SEQUENCE</scope>
    <source>
        <strain evidence="2">MPI-CAGE-CH-0243</strain>
    </source>
</reference>
<protein>
    <submittedName>
        <fullName evidence="2">Uncharacterized protein</fullName>
    </submittedName>
</protein>
<dbReference type="Proteomes" id="UP000700596">
    <property type="component" value="Unassembled WGS sequence"/>
</dbReference>
<evidence type="ECO:0000313" key="2">
    <source>
        <dbReference type="EMBL" id="KAH7108658.1"/>
    </source>
</evidence>
<proteinExistence type="predicted"/>
<evidence type="ECO:0000256" key="1">
    <source>
        <dbReference type="SAM" id="MobiDB-lite"/>
    </source>
</evidence>
<feature type="region of interest" description="Disordered" evidence="1">
    <location>
        <begin position="88"/>
        <end position="135"/>
    </location>
</feature>
<sequence length="341" mass="37024">MALSHMGTANLRGAQCPCVEEAQHSLTPYLEMETARSDMIRPPWHSPKTEIIGQTTATRIRGANVHMRYVYLAPLAAHGKFDLRQVSSNRYSSGVPPPPRPDNAVRCGGGGVGGSSPDLVGEEDSSTSKLSAVGEKRQRSAVTTFRTARLIWGDSLVVAGSERTHTQAACVRLRHCMTLALCVHLIRYLKSCEGIWGRFQSREKAEGRRHGPFGPLPLGPSPRRLAQIESLCASWYSVSSRVDILLVLEANQPRFIRRTSSATSLEASKRLAIRLLDQIVSTKAYADGITKAFASAHGAREANSTEMFVFCGRAQAAWRAHGLLVSLSVAGKVGPGSRQPL</sequence>
<dbReference type="EMBL" id="JAGMWT010000038">
    <property type="protein sequence ID" value="KAH7108658.1"/>
    <property type="molecule type" value="Genomic_DNA"/>
</dbReference>